<dbReference type="EMBL" id="MNAD01000872">
    <property type="protein sequence ID" value="OJT09869.1"/>
    <property type="molecule type" value="Genomic_DNA"/>
</dbReference>
<dbReference type="Gene3D" id="3.10.290.30">
    <property type="entry name" value="MM3350-like"/>
    <property type="match status" value="1"/>
</dbReference>
<protein>
    <submittedName>
        <fullName evidence="2">Uncharacterized protein</fullName>
    </submittedName>
</protein>
<dbReference type="OMA" id="PEWEMED"/>
<evidence type="ECO:0000256" key="1">
    <source>
        <dbReference type="SAM" id="MobiDB-lite"/>
    </source>
</evidence>
<reference evidence="2 3" key="1">
    <citation type="submission" date="2016-10" db="EMBL/GenBank/DDBJ databases">
        <title>Genome sequence of the basidiomycete white-rot fungus Trametes pubescens.</title>
        <authorList>
            <person name="Makela M.R."/>
            <person name="Granchi Z."/>
            <person name="Peng M."/>
            <person name="De Vries R.P."/>
            <person name="Grigoriev I."/>
            <person name="Riley R."/>
            <person name="Hilden K."/>
        </authorList>
    </citation>
    <scope>NUCLEOTIDE SEQUENCE [LARGE SCALE GENOMIC DNA]</scope>
    <source>
        <strain evidence="2 3">FBCC735</strain>
    </source>
</reference>
<feature type="region of interest" description="Disordered" evidence="1">
    <location>
        <begin position="1"/>
        <end position="47"/>
    </location>
</feature>
<feature type="region of interest" description="Disordered" evidence="1">
    <location>
        <begin position="306"/>
        <end position="333"/>
    </location>
</feature>
<comment type="caution">
    <text evidence="2">The sequence shown here is derived from an EMBL/GenBank/DDBJ whole genome shotgun (WGS) entry which is preliminary data.</text>
</comment>
<dbReference type="Proteomes" id="UP000184267">
    <property type="component" value="Unassembled WGS sequence"/>
</dbReference>
<keyword evidence="3" id="KW-1185">Reference proteome</keyword>
<evidence type="ECO:0000313" key="3">
    <source>
        <dbReference type="Proteomes" id="UP000184267"/>
    </source>
</evidence>
<name>A0A1M2VQI3_TRAPU</name>
<gene>
    <name evidence="2" type="ORF">TRAPUB_13612</name>
</gene>
<dbReference type="OrthoDB" id="2940229at2759"/>
<sequence length="333" mass="38179">MPAKRPLDDASEVEQPGASAKRSKTLDQLDQLDQPSTSSSSHAPVPASLLPPPCDTYIQLRFQLHRFKGVFRVARLPLTFTFKHLYTYLLFLFGWSGYHSHTFAVFSHVELYTRTNRPGEIKKSRSYRIPPEPDRDDGTWAWHEWSMHYHRAKEDPVLRVSERGRTYEDEFLGEPGDGSDPFDKVLAVLKVPCKKPGEVTLGDIWSKDWKNNLSKGKCSNQELAIKFEYDLSSPWEVDITIDPDKQGHYLWQTGTPDNHPELINAKGADIDGKKKTISPLFFEHTAFERYLRGEIRSVVCNTEQAVYEKDHPPASVLEENDEESDEAEEDDLE</sequence>
<dbReference type="AlphaFoldDB" id="A0A1M2VQI3"/>
<organism evidence="2 3">
    <name type="scientific">Trametes pubescens</name>
    <name type="common">White-rot fungus</name>
    <dbReference type="NCBI Taxonomy" id="154538"/>
    <lineage>
        <taxon>Eukaryota</taxon>
        <taxon>Fungi</taxon>
        <taxon>Dikarya</taxon>
        <taxon>Basidiomycota</taxon>
        <taxon>Agaricomycotina</taxon>
        <taxon>Agaricomycetes</taxon>
        <taxon>Polyporales</taxon>
        <taxon>Polyporaceae</taxon>
        <taxon>Trametes</taxon>
    </lineage>
</organism>
<feature type="compositionally biased region" description="Polar residues" evidence="1">
    <location>
        <begin position="26"/>
        <end position="42"/>
    </location>
</feature>
<accession>A0A1M2VQI3</accession>
<dbReference type="InterPro" id="IPR024047">
    <property type="entry name" value="MM3350-like_sf"/>
</dbReference>
<feature type="compositionally biased region" description="Acidic residues" evidence="1">
    <location>
        <begin position="318"/>
        <end position="333"/>
    </location>
</feature>
<proteinExistence type="predicted"/>
<dbReference type="SUPFAM" id="SSF159941">
    <property type="entry name" value="MM3350-like"/>
    <property type="match status" value="1"/>
</dbReference>
<evidence type="ECO:0000313" key="2">
    <source>
        <dbReference type="EMBL" id="OJT09869.1"/>
    </source>
</evidence>